<evidence type="ECO:0000256" key="1">
    <source>
        <dbReference type="SAM" id="SignalP"/>
    </source>
</evidence>
<reference evidence="2" key="2">
    <citation type="submission" date="2015-02" db="UniProtKB">
        <authorList>
            <consortium name="EnsemblMetazoa"/>
        </authorList>
    </citation>
    <scope>IDENTIFICATION</scope>
</reference>
<dbReference type="HOGENOM" id="CLU_2834392_0_0_1"/>
<dbReference type="Proteomes" id="UP000014500">
    <property type="component" value="Unassembled WGS sequence"/>
</dbReference>
<protein>
    <submittedName>
        <fullName evidence="2">Uncharacterized protein</fullName>
    </submittedName>
</protein>
<dbReference type="PhylomeDB" id="T1IZ55"/>
<dbReference type="EnsemblMetazoa" id="SMAR006527-RA">
    <property type="protein sequence ID" value="SMAR006527-PA"/>
    <property type="gene ID" value="SMAR006527"/>
</dbReference>
<name>T1IZ55_STRMM</name>
<evidence type="ECO:0000313" key="2">
    <source>
        <dbReference type="EnsemblMetazoa" id="SMAR006527-PA"/>
    </source>
</evidence>
<reference evidence="3" key="1">
    <citation type="submission" date="2011-05" db="EMBL/GenBank/DDBJ databases">
        <authorList>
            <person name="Richards S.R."/>
            <person name="Qu J."/>
            <person name="Jiang H."/>
            <person name="Jhangiani S.N."/>
            <person name="Agravi P."/>
            <person name="Goodspeed R."/>
            <person name="Gross S."/>
            <person name="Mandapat C."/>
            <person name="Jackson L."/>
            <person name="Mathew T."/>
            <person name="Pu L."/>
            <person name="Thornton R."/>
            <person name="Saada N."/>
            <person name="Wilczek-Boney K.B."/>
            <person name="Lee S."/>
            <person name="Kovar C."/>
            <person name="Wu Y."/>
            <person name="Scherer S.E."/>
            <person name="Worley K.C."/>
            <person name="Muzny D.M."/>
            <person name="Gibbs R."/>
        </authorList>
    </citation>
    <scope>NUCLEOTIDE SEQUENCE</scope>
    <source>
        <strain evidence="3">Brora</strain>
    </source>
</reference>
<accession>T1IZ55</accession>
<dbReference type="EMBL" id="JH431708">
    <property type="status" value="NOT_ANNOTATED_CDS"/>
    <property type="molecule type" value="Genomic_DNA"/>
</dbReference>
<feature type="chain" id="PRO_5004579011" evidence="1">
    <location>
        <begin position="30"/>
        <end position="81"/>
    </location>
</feature>
<organism evidence="2 3">
    <name type="scientific">Strigamia maritima</name>
    <name type="common">European centipede</name>
    <name type="synonym">Geophilus maritimus</name>
    <dbReference type="NCBI Taxonomy" id="126957"/>
    <lineage>
        <taxon>Eukaryota</taxon>
        <taxon>Metazoa</taxon>
        <taxon>Ecdysozoa</taxon>
        <taxon>Arthropoda</taxon>
        <taxon>Myriapoda</taxon>
        <taxon>Chilopoda</taxon>
        <taxon>Pleurostigmophora</taxon>
        <taxon>Geophilomorpha</taxon>
        <taxon>Linotaeniidae</taxon>
        <taxon>Strigamia</taxon>
    </lineage>
</organism>
<feature type="signal peptide" evidence="1">
    <location>
        <begin position="1"/>
        <end position="29"/>
    </location>
</feature>
<keyword evidence="1" id="KW-0732">Signal</keyword>
<sequence>MQGTLFRCFFRILANFLVLAATEFENAESGKVNDECQQTSQCCENYFCFKTREYPGICVPRPNTNEDNFFMITPSLRLIKQ</sequence>
<keyword evidence="3" id="KW-1185">Reference proteome</keyword>
<proteinExistence type="predicted"/>
<evidence type="ECO:0000313" key="3">
    <source>
        <dbReference type="Proteomes" id="UP000014500"/>
    </source>
</evidence>
<dbReference type="AlphaFoldDB" id="T1IZ55"/>